<sequence>MLQASGKMIVPKVEWRIDAGLGNSVNPHQKLAVLVYVQKHGDV</sequence>
<keyword evidence="1" id="KW-0614">Plasmid</keyword>
<dbReference type="EMBL" id="KU254577">
    <property type="protein sequence ID" value="AMP35693.1"/>
    <property type="molecule type" value="Genomic_DNA"/>
</dbReference>
<reference evidence="1" key="1">
    <citation type="submission" date="2015-12" db="EMBL/GenBank/DDBJ databases">
        <title>The first report of fully sequenced SIM-encoding plasmid pHN39-SIM.</title>
        <authorList>
            <person name="Sun F."/>
            <person name="Zhou D."/>
            <person name="Wang Q."/>
            <person name="Feng J."/>
            <person name="Feng W."/>
            <person name="Luo W."/>
            <person name="Zhang D."/>
            <person name="Chen Y."/>
            <person name="Qiu X."/>
            <person name="Yin Z."/>
            <person name="Chen W."/>
            <person name="Xia P."/>
        </authorList>
    </citation>
    <scope>NUCLEOTIDE SEQUENCE</scope>
    <source>
        <strain evidence="1">HN39</strain>
        <plasmid evidence="1">pHN39-SIM</plasmid>
    </source>
</reference>
<proteinExistence type="predicted"/>
<accession>A0A3G1DGB3</accession>
<protein>
    <submittedName>
        <fullName evidence="1">Uncharacterized protein</fullName>
    </submittedName>
</protein>
<evidence type="ECO:0000313" key="1">
    <source>
        <dbReference type="EMBL" id="AMP35693.1"/>
    </source>
</evidence>
<organism evidence="1">
    <name type="scientific">Pseudomonas aeruginosa</name>
    <dbReference type="NCBI Taxonomy" id="287"/>
    <lineage>
        <taxon>Bacteria</taxon>
        <taxon>Pseudomonadati</taxon>
        <taxon>Pseudomonadota</taxon>
        <taxon>Gammaproteobacteria</taxon>
        <taxon>Pseudomonadales</taxon>
        <taxon>Pseudomonadaceae</taxon>
        <taxon>Pseudomonas</taxon>
    </lineage>
</organism>
<geneLocation type="plasmid" evidence="1">
    <name>pHN39-SIM</name>
</geneLocation>
<dbReference type="AlphaFoldDB" id="A0A3G1DGB3"/>
<name>A0A3G1DGB3_PSEAI</name>